<evidence type="ECO:0000313" key="1">
    <source>
        <dbReference type="EMBL" id="KAH3740067.1"/>
    </source>
</evidence>
<gene>
    <name evidence="1" type="ORF">DPMN_046762</name>
</gene>
<dbReference type="Proteomes" id="UP000828390">
    <property type="component" value="Unassembled WGS sequence"/>
</dbReference>
<name>A0A9D4D8H0_DREPO</name>
<evidence type="ECO:0000313" key="2">
    <source>
        <dbReference type="Proteomes" id="UP000828390"/>
    </source>
</evidence>
<proteinExistence type="predicted"/>
<keyword evidence="2" id="KW-1185">Reference proteome</keyword>
<comment type="caution">
    <text evidence="1">The sequence shown here is derived from an EMBL/GenBank/DDBJ whole genome shotgun (WGS) entry which is preliminary data.</text>
</comment>
<accession>A0A9D4D8H0</accession>
<reference evidence="1" key="2">
    <citation type="submission" date="2020-11" db="EMBL/GenBank/DDBJ databases">
        <authorList>
            <person name="McCartney M.A."/>
            <person name="Auch B."/>
            <person name="Kono T."/>
            <person name="Mallez S."/>
            <person name="Becker A."/>
            <person name="Gohl D.M."/>
            <person name="Silverstein K.A.T."/>
            <person name="Koren S."/>
            <person name="Bechman K.B."/>
            <person name="Herman A."/>
            <person name="Abrahante J.E."/>
            <person name="Garbe J."/>
        </authorList>
    </citation>
    <scope>NUCLEOTIDE SEQUENCE</scope>
    <source>
        <strain evidence="1">Duluth1</strain>
        <tissue evidence="1">Whole animal</tissue>
    </source>
</reference>
<dbReference type="AlphaFoldDB" id="A0A9D4D8H0"/>
<dbReference type="EMBL" id="JAIWYP010000011">
    <property type="protein sequence ID" value="KAH3740067.1"/>
    <property type="molecule type" value="Genomic_DNA"/>
</dbReference>
<organism evidence="1 2">
    <name type="scientific">Dreissena polymorpha</name>
    <name type="common">Zebra mussel</name>
    <name type="synonym">Mytilus polymorpha</name>
    <dbReference type="NCBI Taxonomy" id="45954"/>
    <lineage>
        <taxon>Eukaryota</taxon>
        <taxon>Metazoa</taxon>
        <taxon>Spiralia</taxon>
        <taxon>Lophotrochozoa</taxon>
        <taxon>Mollusca</taxon>
        <taxon>Bivalvia</taxon>
        <taxon>Autobranchia</taxon>
        <taxon>Heteroconchia</taxon>
        <taxon>Euheterodonta</taxon>
        <taxon>Imparidentia</taxon>
        <taxon>Neoheterodontei</taxon>
        <taxon>Myida</taxon>
        <taxon>Dreissenoidea</taxon>
        <taxon>Dreissenidae</taxon>
        <taxon>Dreissena</taxon>
    </lineage>
</organism>
<sequence length="87" mass="9505">MSKIVLSSPGAKLTSFIMLRLHYVPGDHGNHVFGHRGGNGMNVRQCRGTGQPNVTQRGCCGCRAKILNCRKICHGSHGGNEKRDRSF</sequence>
<protein>
    <submittedName>
        <fullName evidence="1">Uncharacterized protein</fullName>
    </submittedName>
</protein>
<reference evidence="1" key="1">
    <citation type="journal article" date="2019" name="bioRxiv">
        <title>The Genome of the Zebra Mussel, Dreissena polymorpha: A Resource for Invasive Species Research.</title>
        <authorList>
            <person name="McCartney M.A."/>
            <person name="Auch B."/>
            <person name="Kono T."/>
            <person name="Mallez S."/>
            <person name="Zhang Y."/>
            <person name="Obille A."/>
            <person name="Becker A."/>
            <person name="Abrahante J.E."/>
            <person name="Garbe J."/>
            <person name="Badalamenti J.P."/>
            <person name="Herman A."/>
            <person name="Mangelson H."/>
            <person name="Liachko I."/>
            <person name="Sullivan S."/>
            <person name="Sone E.D."/>
            <person name="Koren S."/>
            <person name="Silverstein K.A.T."/>
            <person name="Beckman K.B."/>
            <person name="Gohl D.M."/>
        </authorList>
    </citation>
    <scope>NUCLEOTIDE SEQUENCE</scope>
    <source>
        <strain evidence="1">Duluth1</strain>
        <tissue evidence="1">Whole animal</tissue>
    </source>
</reference>